<name>M1UNX5_CYAM1</name>
<dbReference type="KEGG" id="cme:CYME_CMD036C"/>
<dbReference type="Gramene" id="CMD036CT">
    <property type="protein sequence ID" value="CMD036CT"/>
    <property type="gene ID" value="CMD036C"/>
</dbReference>
<evidence type="ECO:0000256" key="3">
    <source>
        <dbReference type="ARBA" id="ARBA00022475"/>
    </source>
</evidence>
<evidence type="ECO:0000256" key="2">
    <source>
        <dbReference type="ARBA" id="ARBA00022448"/>
    </source>
</evidence>
<dbReference type="GO" id="GO:0022857">
    <property type="term" value="F:transmembrane transporter activity"/>
    <property type="evidence" value="ECO:0007669"/>
    <property type="project" value="InterPro"/>
</dbReference>
<keyword evidence="4 7" id="KW-0812">Transmembrane</keyword>
<feature type="transmembrane region" description="Helical" evidence="7">
    <location>
        <begin position="98"/>
        <end position="117"/>
    </location>
</feature>
<feature type="transmembrane region" description="Helical" evidence="7">
    <location>
        <begin position="14"/>
        <end position="34"/>
    </location>
</feature>
<keyword evidence="3" id="KW-1003">Cell membrane</keyword>
<dbReference type="OMA" id="MSFFIYK"/>
<reference evidence="8 9" key="1">
    <citation type="journal article" date="2004" name="Nature">
        <title>Genome sequence of the ultrasmall unicellular red alga Cyanidioschyzon merolae 10D.</title>
        <authorList>
            <person name="Matsuzaki M."/>
            <person name="Misumi O."/>
            <person name="Shin-i T."/>
            <person name="Maruyama S."/>
            <person name="Takahara M."/>
            <person name="Miyagishima S."/>
            <person name="Mori T."/>
            <person name="Nishida K."/>
            <person name="Yagisawa F."/>
            <person name="Nishida K."/>
            <person name="Yoshida Y."/>
            <person name="Nishimura Y."/>
            <person name="Nakao S."/>
            <person name="Kobayashi T."/>
            <person name="Momoyama Y."/>
            <person name="Higashiyama T."/>
            <person name="Minoda A."/>
            <person name="Sano M."/>
            <person name="Nomoto H."/>
            <person name="Oishi K."/>
            <person name="Hayashi H."/>
            <person name="Ohta F."/>
            <person name="Nishizaka S."/>
            <person name="Haga S."/>
            <person name="Miura S."/>
            <person name="Morishita T."/>
            <person name="Kabeya Y."/>
            <person name="Terasawa K."/>
            <person name="Suzuki Y."/>
            <person name="Ishii Y."/>
            <person name="Asakawa S."/>
            <person name="Takano H."/>
            <person name="Ohta N."/>
            <person name="Kuroiwa H."/>
            <person name="Tanaka K."/>
            <person name="Shimizu N."/>
            <person name="Sugano S."/>
            <person name="Sato N."/>
            <person name="Nozaki H."/>
            <person name="Ogasawara N."/>
            <person name="Kohara Y."/>
            <person name="Kuroiwa T."/>
        </authorList>
    </citation>
    <scope>NUCLEOTIDE SEQUENCE [LARGE SCALE GENOMIC DNA]</scope>
    <source>
        <strain evidence="8 9">10D</strain>
    </source>
</reference>
<dbReference type="SUPFAM" id="SSF103481">
    <property type="entry name" value="Multidrug resistance efflux transporter EmrE"/>
    <property type="match status" value="1"/>
</dbReference>
<organism evidence="8 9">
    <name type="scientific">Cyanidioschyzon merolae (strain NIES-3377 / 10D)</name>
    <name type="common">Unicellular red alga</name>
    <dbReference type="NCBI Taxonomy" id="280699"/>
    <lineage>
        <taxon>Eukaryota</taxon>
        <taxon>Rhodophyta</taxon>
        <taxon>Bangiophyceae</taxon>
        <taxon>Cyanidiales</taxon>
        <taxon>Cyanidiaceae</taxon>
        <taxon>Cyanidioschyzon</taxon>
    </lineage>
</organism>
<dbReference type="GO" id="GO:0005886">
    <property type="term" value="C:plasma membrane"/>
    <property type="evidence" value="ECO:0007669"/>
    <property type="project" value="UniProtKB-SubCell"/>
</dbReference>
<feature type="transmembrane region" description="Helical" evidence="7">
    <location>
        <begin position="74"/>
        <end position="91"/>
    </location>
</feature>
<dbReference type="AlphaFoldDB" id="M1UNX5"/>
<keyword evidence="9" id="KW-1185">Reference proteome</keyword>
<sequence>MFWSADTIQNLPHYVYWCVLAVAVAFELMGTTFIREAKGFAHPAAALKACLCYSVCTVLCVVAFAAHIDLSVGYTVWCVLGISATALIGKYRFGEQFTWLKVFALLLCALGSMILVFQSEKPLFVTSKAADGRVEAIRAVSNGSLRSTGEPCLATQDALP</sequence>
<dbReference type="PANTHER" id="PTHR30561">
    <property type="entry name" value="SMR FAMILY PROTON-DEPENDENT DRUG EFFLUX TRANSPORTER SUGE"/>
    <property type="match status" value="1"/>
</dbReference>
<dbReference type="RefSeq" id="XP_005535412.1">
    <property type="nucleotide sequence ID" value="XM_005535355.1"/>
</dbReference>
<dbReference type="GeneID" id="16992590"/>
<keyword evidence="5 7" id="KW-1133">Transmembrane helix</keyword>
<evidence type="ECO:0000256" key="5">
    <source>
        <dbReference type="ARBA" id="ARBA00022989"/>
    </source>
</evidence>
<dbReference type="InterPro" id="IPR000390">
    <property type="entry name" value="Small_drug/metabolite_transptr"/>
</dbReference>
<keyword evidence="6 7" id="KW-0472">Membrane</keyword>
<reference evidence="8 9" key="2">
    <citation type="journal article" date="2007" name="BMC Biol.">
        <title>A 100%-complete sequence reveals unusually simple genomic features in the hot-spring red alga Cyanidioschyzon merolae.</title>
        <authorList>
            <person name="Nozaki H."/>
            <person name="Takano H."/>
            <person name="Misumi O."/>
            <person name="Terasawa K."/>
            <person name="Matsuzaki M."/>
            <person name="Maruyama S."/>
            <person name="Nishida K."/>
            <person name="Yagisawa F."/>
            <person name="Yoshida Y."/>
            <person name="Fujiwara T."/>
            <person name="Takio S."/>
            <person name="Tamura K."/>
            <person name="Chung S.J."/>
            <person name="Nakamura S."/>
            <person name="Kuroiwa H."/>
            <person name="Tanaka K."/>
            <person name="Sato N."/>
            <person name="Kuroiwa T."/>
        </authorList>
    </citation>
    <scope>NUCLEOTIDE SEQUENCE [LARGE SCALE GENOMIC DNA]</scope>
    <source>
        <strain evidence="8 9">10D</strain>
    </source>
</reference>
<dbReference type="HOGENOM" id="CLU_1654630_0_0_1"/>
<dbReference type="Gene3D" id="1.10.3730.20">
    <property type="match status" value="1"/>
</dbReference>
<feature type="transmembrane region" description="Helical" evidence="7">
    <location>
        <begin position="46"/>
        <end position="68"/>
    </location>
</feature>
<dbReference type="PANTHER" id="PTHR30561:SF1">
    <property type="entry name" value="MULTIDRUG TRANSPORTER EMRE"/>
    <property type="match status" value="1"/>
</dbReference>
<dbReference type="EMBL" id="AP006486">
    <property type="protein sequence ID" value="BAM79126.1"/>
    <property type="molecule type" value="Genomic_DNA"/>
</dbReference>
<dbReference type="InterPro" id="IPR045324">
    <property type="entry name" value="Small_multidrug_res"/>
</dbReference>
<protein>
    <submittedName>
        <fullName evidence="8">Similar to Membrane transporters of cations and cationic drugs</fullName>
    </submittedName>
</protein>
<evidence type="ECO:0000256" key="4">
    <source>
        <dbReference type="ARBA" id="ARBA00022692"/>
    </source>
</evidence>
<accession>M1UNX5</accession>
<dbReference type="Pfam" id="PF00893">
    <property type="entry name" value="Multi_Drug_Res"/>
    <property type="match status" value="1"/>
</dbReference>
<evidence type="ECO:0000313" key="8">
    <source>
        <dbReference type="EMBL" id="BAM79126.1"/>
    </source>
</evidence>
<dbReference type="OrthoDB" id="5597517at2759"/>
<evidence type="ECO:0000256" key="6">
    <source>
        <dbReference type="ARBA" id="ARBA00023136"/>
    </source>
</evidence>
<keyword evidence="2" id="KW-0813">Transport</keyword>
<dbReference type="InterPro" id="IPR037185">
    <property type="entry name" value="EmrE-like"/>
</dbReference>
<evidence type="ECO:0000256" key="1">
    <source>
        <dbReference type="ARBA" id="ARBA00004651"/>
    </source>
</evidence>
<comment type="subcellular location">
    <subcellularLocation>
        <location evidence="1">Cell membrane</location>
        <topology evidence="1">Multi-pass membrane protein</topology>
    </subcellularLocation>
</comment>
<dbReference type="Proteomes" id="UP000007014">
    <property type="component" value="Chromosome 4"/>
</dbReference>
<evidence type="ECO:0000313" key="9">
    <source>
        <dbReference type="Proteomes" id="UP000007014"/>
    </source>
</evidence>
<evidence type="ECO:0000256" key="7">
    <source>
        <dbReference type="SAM" id="Phobius"/>
    </source>
</evidence>
<gene>
    <name evidence="8" type="ORF">CYME_CMD036C</name>
</gene>
<proteinExistence type="predicted"/>